<feature type="coiled-coil region" evidence="1">
    <location>
        <begin position="32"/>
        <end position="108"/>
    </location>
</feature>
<dbReference type="InterPro" id="IPR037386">
    <property type="entry name" value="CCDC40"/>
</dbReference>
<dbReference type="RefSeq" id="XP_030384301.1">
    <property type="nucleotide sequence ID" value="XM_030528441.1"/>
</dbReference>
<feature type="coiled-coil region" evidence="1">
    <location>
        <begin position="728"/>
        <end position="755"/>
    </location>
</feature>
<organism evidence="3 4">
    <name type="scientific">Drosophila lebanonensis</name>
    <name type="common">Fruit fly</name>
    <name type="synonym">Scaptodrosophila lebanonensis</name>
    <dbReference type="NCBI Taxonomy" id="7225"/>
    <lineage>
        <taxon>Eukaryota</taxon>
        <taxon>Metazoa</taxon>
        <taxon>Ecdysozoa</taxon>
        <taxon>Arthropoda</taxon>
        <taxon>Hexapoda</taxon>
        <taxon>Insecta</taxon>
        <taxon>Pterygota</taxon>
        <taxon>Neoptera</taxon>
        <taxon>Endopterygota</taxon>
        <taxon>Diptera</taxon>
        <taxon>Brachycera</taxon>
        <taxon>Muscomorpha</taxon>
        <taxon>Ephydroidea</taxon>
        <taxon>Drosophilidae</taxon>
        <taxon>Scaptodrosophila</taxon>
    </lineage>
</organism>
<dbReference type="OrthoDB" id="188741at2759"/>
<sequence>MESEAEPEPEPGNLAVLPPNHPLLQKFQESLKEHLLRTKRKLDNEIADLKYEVKAKEQRREEQGLSLYEMQQKLAFQEEQIKEISTQIDEYIEKRQSEEATVATLKKEYEENVILTKSQKESYHKQMVELEDLQGLNSNIKKWTYEVEDEVKNAKRIVSRDGQLQKQLSEEKRKSDILFYRLDMEVKKREVELQNIIDEEAEMREVVNISYMSIADANTDLEALQNEYKRLSQAWNEVIIAIQLRDKMLFQVQDTIGKHKESIKLSSSGIEAVRKQIAKELEQNLKLEAFKQRLADDTNSLRRECQKEADLLSTLQTKLDELPEFLSRTEKDLQEANREGTKLWSEIRRLDLTLEKYYQKKFQIEECILKLAQEHLITDKASAYRLKLLNKAQEDRRKVDLSLSKGQNQLASAMLDVEKLRGVLFKITNENGKIKKDLDKAENESETLDNNLKKMQTQIEIKMKRFEKLSNQIEEIFKACGEVLSSPTELKIKQIEKSIHTGEQNIREHQQFWIMLQNHFVNLSQKRNDQLTEIQVTRKQLSIIKQKSLKIEQDLEISENKTKNLKQDIQKFTSKLELLNDKIYKKQLSHENEETEYAHEQSEMSQKLKNSELGIIKVEGDINDLLAEIDLHKDLVLDNHREALSWETKYKLIEETIRWSKTERSLSGEVGAMKIEIHRMHIRYNQLKRAQEKLVQDLQHCVMHREQIFVDATVKEHIDAKMRKLKNFSQVQVKLDELRNKAKLVQNEITHLSSKRLTDAVNNIERMIYILRKIQTDLKDVTEEDYSIRTQIDEGLLLKHSNLEQIIRKQNRAKAYRRLNNTKTQQKLIRSDLAIQNQAQKQSVINDTLMEIVQTLMSDYPEKKSFFTKVIHILKE</sequence>
<keyword evidence="3" id="KW-1185">Reference proteome</keyword>
<dbReference type="GO" id="GO:0035082">
    <property type="term" value="P:axoneme assembly"/>
    <property type="evidence" value="ECO:0007669"/>
    <property type="project" value="InterPro"/>
</dbReference>
<gene>
    <name evidence="4" type="primary">LOC115631632</name>
</gene>
<dbReference type="GeneID" id="115631632"/>
<reference evidence="4" key="1">
    <citation type="submission" date="2025-08" db="UniProtKB">
        <authorList>
            <consortium name="RefSeq"/>
        </authorList>
    </citation>
    <scope>IDENTIFICATION</scope>
    <source>
        <strain evidence="4">11010-0011.00</strain>
        <tissue evidence="4">Whole body</tissue>
    </source>
</reference>
<keyword evidence="1" id="KW-0175">Coiled coil</keyword>
<evidence type="ECO:0000256" key="2">
    <source>
        <dbReference type="SAM" id="MobiDB-lite"/>
    </source>
</evidence>
<evidence type="ECO:0000313" key="4">
    <source>
        <dbReference type="RefSeq" id="XP_030384301.1"/>
    </source>
</evidence>
<name>A0A6J2U6Z4_DROLE</name>
<dbReference type="PANTHER" id="PTHR16275">
    <property type="entry name" value="COILED-COIL DOMAIN-CONTAINING PROTEIN 40"/>
    <property type="match status" value="1"/>
</dbReference>
<dbReference type="Proteomes" id="UP000504634">
    <property type="component" value="Unplaced"/>
</dbReference>
<accession>A0A6J2U6Z4</accession>
<dbReference type="PANTHER" id="PTHR16275:SF8">
    <property type="entry name" value="COILED-COIL DOMAIN-CONTAINING PROTEIN 40"/>
    <property type="match status" value="1"/>
</dbReference>
<dbReference type="AlphaFoldDB" id="A0A6J2U6Z4"/>
<feature type="coiled-coil region" evidence="1">
    <location>
        <begin position="555"/>
        <end position="582"/>
    </location>
</feature>
<feature type="region of interest" description="Disordered" evidence="2">
    <location>
        <begin position="1"/>
        <end position="20"/>
    </location>
</feature>
<proteinExistence type="predicted"/>
<evidence type="ECO:0000313" key="3">
    <source>
        <dbReference type="Proteomes" id="UP000504634"/>
    </source>
</evidence>
<protein>
    <submittedName>
        <fullName evidence="4">Coiled-coil domain-containing protein 40</fullName>
    </submittedName>
</protein>
<feature type="coiled-coil region" evidence="1">
    <location>
        <begin position="424"/>
        <end position="472"/>
    </location>
</feature>
<dbReference type="GO" id="GO:0005737">
    <property type="term" value="C:cytoplasm"/>
    <property type="evidence" value="ECO:0007669"/>
    <property type="project" value="TreeGrafter"/>
</dbReference>
<evidence type="ECO:0000256" key="1">
    <source>
        <dbReference type="SAM" id="Coils"/>
    </source>
</evidence>